<dbReference type="AlphaFoldDB" id="A0A6H5H2I6"/>
<name>A0A6H5H2I6_9HEMI</name>
<organism evidence="2 3">
    <name type="scientific">Nesidiocoris tenuis</name>
    <dbReference type="NCBI Taxonomy" id="355587"/>
    <lineage>
        <taxon>Eukaryota</taxon>
        <taxon>Metazoa</taxon>
        <taxon>Ecdysozoa</taxon>
        <taxon>Arthropoda</taxon>
        <taxon>Hexapoda</taxon>
        <taxon>Insecta</taxon>
        <taxon>Pterygota</taxon>
        <taxon>Neoptera</taxon>
        <taxon>Paraneoptera</taxon>
        <taxon>Hemiptera</taxon>
        <taxon>Heteroptera</taxon>
        <taxon>Panheteroptera</taxon>
        <taxon>Cimicomorpha</taxon>
        <taxon>Miridae</taxon>
        <taxon>Dicyphina</taxon>
        <taxon>Nesidiocoris</taxon>
    </lineage>
</organism>
<accession>A0A6H5H2I6</accession>
<proteinExistence type="predicted"/>
<evidence type="ECO:0000256" key="1">
    <source>
        <dbReference type="SAM" id="MobiDB-lite"/>
    </source>
</evidence>
<evidence type="ECO:0000313" key="2">
    <source>
        <dbReference type="EMBL" id="CAB0010304.1"/>
    </source>
</evidence>
<feature type="region of interest" description="Disordered" evidence="1">
    <location>
        <begin position="1"/>
        <end position="55"/>
    </location>
</feature>
<reference evidence="2 3" key="1">
    <citation type="submission" date="2020-02" db="EMBL/GenBank/DDBJ databases">
        <authorList>
            <person name="Ferguson B K."/>
        </authorList>
    </citation>
    <scope>NUCLEOTIDE SEQUENCE [LARGE SCALE GENOMIC DNA]</scope>
</reference>
<keyword evidence="3" id="KW-1185">Reference proteome</keyword>
<dbReference type="Proteomes" id="UP000479000">
    <property type="component" value="Unassembled WGS sequence"/>
</dbReference>
<feature type="non-terminal residue" evidence="2">
    <location>
        <position position="266"/>
    </location>
</feature>
<evidence type="ECO:0000313" key="3">
    <source>
        <dbReference type="Proteomes" id="UP000479000"/>
    </source>
</evidence>
<sequence length="266" mass="29205">MSRPVAARRLLLETEPNPLISSEPNQPGSKNRQRMSHERRVPQPGSGAPDQTAGCSADVVNKKWMRWGNKKRTSPTTAYTRQADVPFCRGPEVVTERAPVQPTGPSTSRVLRTLPSPADFVISFVFVENGKRTPGAYSLIQVRRANSDFFEKRCPAITATSWFFLKWIQVQCFHALCTTIHSHCLRPEALPAVLLTTEPGTVGNAAPNWNAVLSGTGAGTGTCCILFAKRQQGSKTCPTNAAGRHRSENRTAVSLTRRNRIGIEQI</sequence>
<dbReference type="EMBL" id="CADCXU010022971">
    <property type="protein sequence ID" value="CAB0010304.1"/>
    <property type="molecule type" value="Genomic_DNA"/>
</dbReference>
<gene>
    <name evidence="2" type="ORF">NTEN_LOCUS15349</name>
</gene>
<protein>
    <submittedName>
        <fullName evidence="2">Uncharacterized protein</fullName>
    </submittedName>
</protein>
<feature type="compositionally biased region" description="Polar residues" evidence="1">
    <location>
        <begin position="19"/>
        <end position="30"/>
    </location>
</feature>